<evidence type="ECO:0000313" key="2">
    <source>
        <dbReference type="Proteomes" id="UP000827609"/>
    </source>
</evidence>
<dbReference type="EMBL" id="MZ475896">
    <property type="protein sequence ID" value="QYW04892.1"/>
    <property type="molecule type" value="Genomic_DNA"/>
</dbReference>
<reference evidence="1" key="1">
    <citation type="submission" date="2021-06" db="EMBL/GenBank/DDBJ databases">
        <title>Complete genome sequence of Erwinia phage pEa_SNUABM_7.</title>
        <authorList>
            <person name="Kim S.G."/>
            <person name="Park S.C."/>
        </authorList>
    </citation>
    <scope>NUCLEOTIDE SEQUENCE</scope>
</reference>
<keyword evidence="2" id="KW-1185">Reference proteome</keyword>
<organism evidence="1 2">
    <name type="scientific">Erwinia phage pEa_SNUABM_7</name>
    <dbReference type="NCBI Taxonomy" id="2866695"/>
    <lineage>
        <taxon>Viruses</taxon>
        <taxon>Duplodnaviria</taxon>
        <taxon>Heunggongvirae</taxon>
        <taxon>Uroviricota</taxon>
        <taxon>Caudoviricetes</taxon>
        <taxon>Snuvirus</taxon>
        <taxon>Snuvirus SNUABM7</taxon>
    </lineage>
</organism>
<sequence>MNIELETRVMNMLAGISRHLVKLGKGDVAAYQDRFFYEHSFSTLNKEDDETDVVAVLREKIVAELAVRDIALTEDYQPVLTYRPMILHPTNEGEFVSIVVGFPLDAPVVLP</sequence>
<accession>A0AAE7WTQ9</accession>
<dbReference type="Proteomes" id="UP000827609">
    <property type="component" value="Segment"/>
</dbReference>
<name>A0AAE7WTQ9_9CAUD</name>
<evidence type="ECO:0000313" key="1">
    <source>
        <dbReference type="EMBL" id="QYW04892.1"/>
    </source>
</evidence>
<proteinExistence type="predicted"/>
<gene>
    <name evidence="1" type="ORF">pEaSNUABM7_00224</name>
</gene>
<protein>
    <submittedName>
        <fullName evidence="1">Uncharacterized protein</fullName>
    </submittedName>
</protein>